<evidence type="ECO:0000313" key="2">
    <source>
        <dbReference type="Proteomes" id="UP000054053"/>
    </source>
</evidence>
<name>A0A1B5L1X5_USTVR</name>
<dbReference type="Proteomes" id="UP000054053">
    <property type="component" value="Unassembled WGS sequence"/>
</dbReference>
<dbReference type="AlphaFoldDB" id="A0A1B5L1X5"/>
<accession>A0A1B5L1X5</accession>
<comment type="caution">
    <text evidence="1">The sequence shown here is derived from an EMBL/GenBank/DDBJ whole genome shotgun (WGS) entry which is preliminary data.</text>
</comment>
<evidence type="ECO:0000313" key="1">
    <source>
        <dbReference type="EMBL" id="GAO17453.1"/>
    </source>
</evidence>
<reference evidence="2" key="1">
    <citation type="journal article" date="2016" name="Genome Announc.">
        <title>Genome sequence of Ustilaginoidea virens IPU010, a rice pathogenic fungus causing false smut.</title>
        <authorList>
            <person name="Kumagai T."/>
            <person name="Ishii T."/>
            <person name="Terai G."/>
            <person name="Umemura M."/>
            <person name="Machida M."/>
            <person name="Asai K."/>
        </authorList>
    </citation>
    <scope>NUCLEOTIDE SEQUENCE [LARGE SCALE GENOMIC DNA]</scope>
    <source>
        <strain evidence="2">IPU010</strain>
    </source>
</reference>
<dbReference type="EMBL" id="BBTG02000039">
    <property type="protein sequence ID" value="GAO17453.1"/>
    <property type="molecule type" value="Genomic_DNA"/>
</dbReference>
<gene>
    <name evidence="1" type="ORF">UVI_02052070</name>
</gene>
<proteinExistence type="predicted"/>
<organism evidence="1 2">
    <name type="scientific">Ustilaginoidea virens</name>
    <name type="common">Rice false smut fungus</name>
    <name type="synonym">Villosiclava virens</name>
    <dbReference type="NCBI Taxonomy" id="1159556"/>
    <lineage>
        <taxon>Eukaryota</taxon>
        <taxon>Fungi</taxon>
        <taxon>Dikarya</taxon>
        <taxon>Ascomycota</taxon>
        <taxon>Pezizomycotina</taxon>
        <taxon>Sordariomycetes</taxon>
        <taxon>Hypocreomycetidae</taxon>
        <taxon>Hypocreales</taxon>
        <taxon>Clavicipitaceae</taxon>
        <taxon>Ustilaginoidea</taxon>
    </lineage>
</organism>
<protein>
    <submittedName>
        <fullName evidence="1">Uncharacterized protein</fullName>
    </submittedName>
</protein>
<sequence length="216" mass="23252">MQRSGARSRVEAPLVGLLQWQSIRPLGGTKRLSAKPHWHKFLCFDGFAEITWVVHCAVAADCSPTPTCLGFGFKQGRFQVPTPATVKVIYRSLRSVVIVGAIGMVTVMAADTISQASGACARPMIARDSCLLGEYLESPDDPLFIIRGYTGAGLLPLRLLQHLGFCSSSDSVAAGTAALLRNSMLLQETWSALAASPLTYRREAARCDVDNPQATN</sequence>